<dbReference type="PRINTS" id="PR00081">
    <property type="entry name" value="GDHRDH"/>
</dbReference>
<organism evidence="2 3">
    <name type="scientific">Mucilaginibacter ximonensis</name>
    <dbReference type="NCBI Taxonomy" id="538021"/>
    <lineage>
        <taxon>Bacteria</taxon>
        <taxon>Pseudomonadati</taxon>
        <taxon>Bacteroidota</taxon>
        <taxon>Sphingobacteriia</taxon>
        <taxon>Sphingobacteriales</taxon>
        <taxon>Sphingobacteriaceae</taxon>
        <taxon>Mucilaginibacter</taxon>
    </lineage>
</organism>
<dbReference type="EC" id="1.-.-.-" evidence="2"/>
<dbReference type="Proteomes" id="UP001597557">
    <property type="component" value="Unassembled WGS sequence"/>
</dbReference>
<dbReference type="PANTHER" id="PTHR43157">
    <property type="entry name" value="PHOSPHATIDYLINOSITOL-GLYCAN BIOSYNTHESIS CLASS F PROTEIN-RELATED"/>
    <property type="match status" value="1"/>
</dbReference>
<gene>
    <name evidence="2" type="ORF">ACFS5N_02745</name>
</gene>
<dbReference type="SUPFAM" id="SSF51735">
    <property type="entry name" value="NAD(P)-binding Rossmann-fold domains"/>
    <property type="match status" value="1"/>
</dbReference>
<dbReference type="InterPro" id="IPR036291">
    <property type="entry name" value="NAD(P)-bd_dom_sf"/>
</dbReference>
<dbReference type="CDD" id="cd05327">
    <property type="entry name" value="retinol-DH_like_SDR_c_like"/>
    <property type="match status" value="1"/>
</dbReference>
<dbReference type="Gene3D" id="3.40.50.720">
    <property type="entry name" value="NAD(P)-binding Rossmann-like Domain"/>
    <property type="match status" value="1"/>
</dbReference>
<name>A0ABW5Y8L1_9SPHI</name>
<dbReference type="PANTHER" id="PTHR43157:SF31">
    <property type="entry name" value="PHOSPHATIDYLINOSITOL-GLYCAN BIOSYNTHESIS CLASS F PROTEIN"/>
    <property type="match status" value="1"/>
</dbReference>
<evidence type="ECO:0000256" key="1">
    <source>
        <dbReference type="ARBA" id="ARBA00023002"/>
    </source>
</evidence>
<keyword evidence="1 2" id="KW-0560">Oxidoreductase</keyword>
<dbReference type="GO" id="GO:0016491">
    <property type="term" value="F:oxidoreductase activity"/>
    <property type="evidence" value="ECO:0007669"/>
    <property type="project" value="UniProtKB-KW"/>
</dbReference>
<keyword evidence="3" id="KW-1185">Reference proteome</keyword>
<evidence type="ECO:0000313" key="3">
    <source>
        <dbReference type="Proteomes" id="UP001597557"/>
    </source>
</evidence>
<dbReference type="RefSeq" id="WP_377181986.1">
    <property type="nucleotide sequence ID" value="NZ_JBHUPD010000001.1"/>
</dbReference>
<comment type="caution">
    <text evidence="2">The sequence shown here is derived from an EMBL/GenBank/DDBJ whole genome shotgun (WGS) entry which is preliminary data.</text>
</comment>
<protein>
    <submittedName>
        <fullName evidence="2">SDR family oxidoreductase</fullName>
        <ecNumber evidence="2">1.-.-.-</ecNumber>
    </submittedName>
</protein>
<evidence type="ECO:0000313" key="2">
    <source>
        <dbReference type="EMBL" id="MFD2871370.1"/>
    </source>
</evidence>
<accession>A0ABW5Y8L1</accession>
<sequence>MAITTTVITGATSGIGEATAFALARKDHALYLLVRNVQKSGELKQRISKETGNKNVHIVYCDLTDLTTVAAAADELRSKLFNVQVLINNAGGMFNHFALTKDGFETTFQLNHLGHFLLTKKLMPLLEKGQARIINVSSDLHRRGKPDFESINDPQKYSAMGAYGNSKLFNIYFTKSIAGRYASKGITSYALHPGVVKTNFNSKLTGGLKLMFSLATPFMITAEKGAETSVYLATAPKLEPKSGSYFVRKKPVKPAGIAQDETSRERLWNLSETMVAKFDV</sequence>
<proteinExistence type="predicted"/>
<dbReference type="EMBL" id="JBHUPD010000001">
    <property type="protein sequence ID" value="MFD2871370.1"/>
    <property type="molecule type" value="Genomic_DNA"/>
</dbReference>
<dbReference type="Pfam" id="PF00106">
    <property type="entry name" value="adh_short"/>
    <property type="match status" value="1"/>
</dbReference>
<reference evidence="3" key="1">
    <citation type="journal article" date="2019" name="Int. J. Syst. Evol. Microbiol.">
        <title>The Global Catalogue of Microorganisms (GCM) 10K type strain sequencing project: providing services to taxonomists for standard genome sequencing and annotation.</title>
        <authorList>
            <consortium name="The Broad Institute Genomics Platform"/>
            <consortium name="The Broad Institute Genome Sequencing Center for Infectious Disease"/>
            <person name="Wu L."/>
            <person name="Ma J."/>
        </authorList>
    </citation>
    <scope>NUCLEOTIDE SEQUENCE [LARGE SCALE GENOMIC DNA]</scope>
    <source>
        <strain evidence="3">KCTC 22437</strain>
    </source>
</reference>
<dbReference type="InterPro" id="IPR002347">
    <property type="entry name" value="SDR_fam"/>
</dbReference>